<sequence length="67" mass="7998">GKHNDLDNVGYTPRHHTFFEMLGNFSFGKYSRSEAIAYAWEYLTEHLRLPVERLHVTTHVEDKESYR</sequence>
<feature type="domain" description="Alanyl-transfer RNA synthetases family profile" evidence="10">
    <location>
        <begin position="1"/>
        <end position="67"/>
    </location>
</feature>
<evidence type="ECO:0000256" key="3">
    <source>
        <dbReference type="ARBA" id="ARBA00022555"/>
    </source>
</evidence>
<keyword evidence="8" id="KW-0648">Protein biosynthesis</keyword>
<evidence type="ECO:0000256" key="2">
    <source>
        <dbReference type="ARBA" id="ARBA00013168"/>
    </source>
</evidence>
<keyword evidence="7" id="KW-0694">RNA-binding</keyword>
<dbReference type="Pfam" id="PF01411">
    <property type="entry name" value="tRNA-synt_2c"/>
    <property type="match status" value="1"/>
</dbReference>
<evidence type="ECO:0000313" key="12">
    <source>
        <dbReference type="Proteomes" id="UP000054560"/>
    </source>
</evidence>
<dbReference type="RefSeq" id="XP_014143517.1">
    <property type="nucleotide sequence ID" value="XM_014288042.1"/>
</dbReference>
<dbReference type="GO" id="GO:0002161">
    <property type="term" value="F:aminoacyl-tRNA deacylase activity"/>
    <property type="evidence" value="ECO:0007669"/>
    <property type="project" value="TreeGrafter"/>
</dbReference>
<keyword evidence="5" id="KW-0547">Nucleotide-binding</keyword>
<keyword evidence="4" id="KW-0436">Ligase</keyword>
<dbReference type="GeneID" id="25918375"/>
<protein>
    <recommendedName>
        <fullName evidence="2">alanine--tRNA ligase</fullName>
        <ecNumber evidence="2">6.1.1.7</ecNumber>
    </recommendedName>
</protein>
<evidence type="ECO:0000259" key="10">
    <source>
        <dbReference type="PROSITE" id="PS50860"/>
    </source>
</evidence>
<dbReference type="AlphaFoldDB" id="A0A0L0EYS2"/>
<organism evidence="11 12">
    <name type="scientific">Sphaeroforma arctica JP610</name>
    <dbReference type="NCBI Taxonomy" id="667725"/>
    <lineage>
        <taxon>Eukaryota</taxon>
        <taxon>Ichthyosporea</taxon>
        <taxon>Ichthyophonida</taxon>
        <taxon>Sphaeroforma</taxon>
    </lineage>
</organism>
<reference evidence="11 12" key="1">
    <citation type="submission" date="2011-02" db="EMBL/GenBank/DDBJ databases">
        <title>The Genome Sequence of Sphaeroforma arctica JP610.</title>
        <authorList>
            <consortium name="The Broad Institute Genome Sequencing Platform"/>
            <person name="Russ C."/>
            <person name="Cuomo C."/>
            <person name="Young S.K."/>
            <person name="Zeng Q."/>
            <person name="Gargeya S."/>
            <person name="Alvarado L."/>
            <person name="Berlin A."/>
            <person name="Chapman S.B."/>
            <person name="Chen Z."/>
            <person name="Freedman E."/>
            <person name="Gellesch M."/>
            <person name="Goldberg J."/>
            <person name="Griggs A."/>
            <person name="Gujja S."/>
            <person name="Heilman E."/>
            <person name="Heiman D."/>
            <person name="Howarth C."/>
            <person name="Mehta T."/>
            <person name="Neiman D."/>
            <person name="Pearson M."/>
            <person name="Roberts A."/>
            <person name="Saif S."/>
            <person name="Shea T."/>
            <person name="Shenoy N."/>
            <person name="Sisk P."/>
            <person name="Stolte C."/>
            <person name="Sykes S."/>
            <person name="White J."/>
            <person name="Yandava C."/>
            <person name="Burger G."/>
            <person name="Gray M.W."/>
            <person name="Holland P.W.H."/>
            <person name="King N."/>
            <person name="Lang F.B.F."/>
            <person name="Roger A.J."/>
            <person name="Ruiz-Trillo I."/>
            <person name="Haas B."/>
            <person name="Nusbaum C."/>
            <person name="Birren B."/>
        </authorList>
    </citation>
    <scope>NUCLEOTIDE SEQUENCE [LARGE SCALE GENOMIC DNA]</scope>
    <source>
        <strain evidence="11 12">JP610</strain>
    </source>
</reference>
<keyword evidence="3" id="KW-0820">tRNA-binding</keyword>
<evidence type="ECO:0000256" key="5">
    <source>
        <dbReference type="ARBA" id="ARBA00022741"/>
    </source>
</evidence>
<proteinExistence type="inferred from homology"/>
<gene>
    <name evidence="11" type="ORF">SARC_17871</name>
</gene>
<evidence type="ECO:0000256" key="7">
    <source>
        <dbReference type="ARBA" id="ARBA00022884"/>
    </source>
</evidence>
<keyword evidence="6" id="KW-0067">ATP-binding</keyword>
<dbReference type="GO" id="GO:0000049">
    <property type="term" value="F:tRNA binding"/>
    <property type="evidence" value="ECO:0007669"/>
    <property type="project" value="UniProtKB-KW"/>
</dbReference>
<dbReference type="InterPro" id="IPR045864">
    <property type="entry name" value="aa-tRNA-synth_II/BPL/LPL"/>
</dbReference>
<dbReference type="PROSITE" id="PS50860">
    <property type="entry name" value="AA_TRNA_LIGASE_II_ALA"/>
    <property type="match status" value="1"/>
</dbReference>
<evidence type="ECO:0000256" key="6">
    <source>
        <dbReference type="ARBA" id="ARBA00022840"/>
    </source>
</evidence>
<dbReference type="InterPro" id="IPR018164">
    <property type="entry name" value="Ala-tRNA-synth_IIc_N"/>
</dbReference>
<dbReference type="SUPFAM" id="SSF55681">
    <property type="entry name" value="Class II aaRS and biotin synthetases"/>
    <property type="match status" value="1"/>
</dbReference>
<evidence type="ECO:0000313" key="11">
    <source>
        <dbReference type="EMBL" id="KNC69615.1"/>
    </source>
</evidence>
<evidence type="ECO:0000256" key="4">
    <source>
        <dbReference type="ARBA" id="ARBA00022598"/>
    </source>
</evidence>
<feature type="non-terminal residue" evidence="11">
    <location>
        <position position="1"/>
    </location>
</feature>
<feature type="non-terminal residue" evidence="11">
    <location>
        <position position="67"/>
    </location>
</feature>
<dbReference type="STRING" id="667725.A0A0L0EYS2"/>
<dbReference type="Proteomes" id="UP000054560">
    <property type="component" value="Unassembled WGS sequence"/>
</dbReference>
<dbReference type="PANTHER" id="PTHR11777:SF9">
    <property type="entry name" value="ALANINE--TRNA LIGASE, CYTOPLASMIC"/>
    <property type="match status" value="1"/>
</dbReference>
<keyword evidence="12" id="KW-1185">Reference proteome</keyword>
<dbReference type="GO" id="GO:0006419">
    <property type="term" value="P:alanyl-tRNA aminoacylation"/>
    <property type="evidence" value="ECO:0007669"/>
    <property type="project" value="InterPro"/>
</dbReference>
<dbReference type="InterPro" id="IPR018165">
    <property type="entry name" value="Ala-tRNA-synth_IIc_core"/>
</dbReference>
<dbReference type="GO" id="GO:0005524">
    <property type="term" value="F:ATP binding"/>
    <property type="evidence" value="ECO:0007669"/>
    <property type="project" value="UniProtKB-KW"/>
</dbReference>
<evidence type="ECO:0000256" key="8">
    <source>
        <dbReference type="ARBA" id="ARBA00022917"/>
    </source>
</evidence>
<evidence type="ECO:0000256" key="9">
    <source>
        <dbReference type="ARBA" id="ARBA00023146"/>
    </source>
</evidence>
<dbReference type="OrthoDB" id="2423964at2759"/>
<dbReference type="InterPro" id="IPR050058">
    <property type="entry name" value="Ala-tRNA_ligase"/>
</dbReference>
<keyword evidence="9 11" id="KW-0030">Aminoacyl-tRNA synthetase</keyword>
<comment type="similarity">
    <text evidence="1">Belongs to the class-II aminoacyl-tRNA synthetase family.</text>
</comment>
<dbReference type="GO" id="GO:0004813">
    <property type="term" value="F:alanine-tRNA ligase activity"/>
    <property type="evidence" value="ECO:0007669"/>
    <property type="project" value="UniProtKB-EC"/>
</dbReference>
<evidence type="ECO:0000256" key="1">
    <source>
        <dbReference type="ARBA" id="ARBA00008226"/>
    </source>
</evidence>
<dbReference type="EC" id="6.1.1.7" evidence="2"/>
<accession>A0A0L0EYS2</accession>
<dbReference type="EMBL" id="KQ254099">
    <property type="protein sequence ID" value="KNC69615.1"/>
    <property type="molecule type" value="Genomic_DNA"/>
</dbReference>
<dbReference type="PANTHER" id="PTHR11777">
    <property type="entry name" value="ALANYL-TRNA SYNTHETASE"/>
    <property type="match status" value="1"/>
</dbReference>
<dbReference type="GO" id="GO:0005829">
    <property type="term" value="C:cytosol"/>
    <property type="evidence" value="ECO:0007669"/>
    <property type="project" value="TreeGrafter"/>
</dbReference>
<name>A0A0L0EYS2_9EUKA</name>
<dbReference type="Gene3D" id="3.30.930.10">
    <property type="entry name" value="Bira Bifunctional Protein, Domain 2"/>
    <property type="match status" value="1"/>
</dbReference>
<dbReference type="eggNOG" id="KOG0188">
    <property type="taxonomic scope" value="Eukaryota"/>
</dbReference>